<protein>
    <submittedName>
        <fullName evidence="1">Uncharacterized protein</fullName>
    </submittedName>
</protein>
<dbReference type="Proteomes" id="UP001482620">
    <property type="component" value="Unassembled WGS sequence"/>
</dbReference>
<evidence type="ECO:0000313" key="1">
    <source>
        <dbReference type="EMBL" id="MEQ2227009.1"/>
    </source>
</evidence>
<gene>
    <name evidence="1" type="ORF">ILYODFUR_033270</name>
</gene>
<keyword evidence="2" id="KW-1185">Reference proteome</keyword>
<name>A0ABV0T3F2_9TELE</name>
<dbReference type="EMBL" id="JAHRIQ010017203">
    <property type="protein sequence ID" value="MEQ2227009.1"/>
    <property type="molecule type" value="Genomic_DNA"/>
</dbReference>
<evidence type="ECO:0000313" key="2">
    <source>
        <dbReference type="Proteomes" id="UP001482620"/>
    </source>
</evidence>
<organism evidence="1 2">
    <name type="scientific">Ilyodon furcidens</name>
    <name type="common">goldbreast splitfin</name>
    <dbReference type="NCBI Taxonomy" id="33524"/>
    <lineage>
        <taxon>Eukaryota</taxon>
        <taxon>Metazoa</taxon>
        <taxon>Chordata</taxon>
        <taxon>Craniata</taxon>
        <taxon>Vertebrata</taxon>
        <taxon>Euteleostomi</taxon>
        <taxon>Actinopterygii</taxon>
        <taxon>Neopterygii</taxon>
        <taxon>Teleostei</taxon>
        <taxon>Neoteleostei</taxon>
        <taxon>Acanthomorphata</taxon>
        <taxon>Ovalentaria</taxon>
        <taxon>Atherinomorphae</taxon>
        <taxon>Cyprinodontiformes</taxon>
        <taxon>Goodeidae</taxon>
        <taxon>Ilyodon</taxon>
    </lineage>
</organism>
<accession>A0ABV0T3F2</accession>
<comment type="caution">
    <text evidence="1">The sequence shown here is derived from an EMBL/GenBank/DDBJ whole genome shotgun (WGS) entry which is preliminary data.</text>
</comment>
<sequence length="108" mass="12560">MLLVTCQLHFSDSDSMNLLDIPRFISELKLLGPPGQAWTCVYPIFSSDEPLLKDTVFTSALKGAIMMWFVCKEEEKYLKENIANQIIKVVFVYFWSLRDKWCTQHIPP</sequence>
<proteinExistence type="predicted"/>
<reference evidence="1 2" key="1">
    <citation type="submission" date="2021-06" db="EMBL/GenBank/DDBJ databases">
        <authorList>
            <person name="Palmer J.M."/>
        </authorList>
    </citation>
    <scope>NUCLEOTIDE SEQUENCE [LARGE SCALE GENOMIC DNA]</scope>
    <source>
        <strain evidence="2">if_2019</strain>
        <tissue evidence="1">Muscle</tissue>
    </source>
</reference>